<dbReference type="CDD" id="cd15831">
    <property type="entry name" value="BTAD"/>
    <property type="match status" value="1"/>
</dbReference>
<organism evidence="5 6">
    <name type="scientific">Kribbella antibiotica</name>
    <dbReference type="NCBI Taxonomy" id="190195"/>
    <lineage>
        <taxon>Bacteria</taxon>
        <taxon>Bacillati</taxon>
        <taxon>Actinomycetota</taxon>
        <taxon>Actinomycetes</taxon>
        <taxon>Propionibacteriales</taxon>
        <taxon>Kribbellaceae</taxon>
        <taxon>Kribbella</taxon>
    </lineage>
</organism>
<keyword evidence="3" id="KW-0472">Membrane</keyword>
<evidence type="ECO:0000256" key="1">
    <source>
        <dbReference type="ARBA" id="ARBA00023015"/>
    </source>
</evidence>
<dbReference type="PANTHER" id="PTHR35807:SF1">
    <property type="entry name" value="TRANSCRIPTIONAL REGULATOR REDD"/>
    <property type="match status" value="1"/>
</dbReference>
<evidence type="ECO:0000313" key="6">
    <source>
        <dbReference type="Proteomes" id="UP000295124"/>
    </source>
</evidence>
<feature type="transmembrane region" description="Helical" evidence="3">
    <location>
        <begin position="305"/>
        <end position="326"/>
    </location>
</feature>
<evidence type="ECO:0000256" key="3">
    <source>
        <dbReference type="SAM" id="Phobius"/>
    </source>
</evidence>
<keyword evidence="2" id="KW-0804">Transcription</keyword>
<dbReference type="InterPro" id="IPR005158">
    <property type="entry name" value="BTAD"/>
</dbReference>
<keyword evidence="3" id="KW-0812">Transmembrane</keyword>
<proteinExistence type="predicted"/>
<sequence>MNEIRYDVLGPLTVRRGSAVLNVGSELQRRVLAGLLLAPNAPVPMTDLLEAGWQYAIPDDGPEQTRAIITALRDLLDPERRPGTEGALIQLNDGRYMLCANRENVDVLAFEDAVRSGRAAHARGHLLDAAGRLRAGLDLWRGEFLEGYRGPLFDPARIQREETRLDVLDELFEIELGQGLQDELLPELANHVARNPLREDARATFLLALYRTGRRDDALRQFEEIAARLQRVEGREPSLKLRELAARIAREDPTLLTSPTSAADLARRPAGDIPALPFTPGPAVVPLPAVPLAPPSSWRKVAIKAGAALIPVVTIGLGSWVAMVALTVQRRNPWLLIPAAGYLVAGVWWLFAPETVDWPFDMLFISMPIAAVHLAVLAGSPPRRWWPRTWWPRRRPRLNPPA</sequence>
<protein>
    <recommendedName>
        <fullName evidence="4">Bacterial transcriptional activator domain-containing protein</fullName>
    </recommendedName>
</protein>
<dbReference type="Pfam" id="PF03704">
    <property type="entry name" value="BTAD"/>
    <property type="match status" value="1"/>
</dbReference>
<evidence type="ECO:0000313" key="5">
    <source>
        <dbReference type="EMBL" id="TDD53446.1"/>
    </source>
</evidence>
<evidence type="ECO:0000259" key="4">
    <source>
        <dbReference type="SMART" id="SM01043"/>
    </source>
</evidence>
<keyword evidence="3" id="KW-1133">Transmembrane helix</keyword>
<dbReference type="InterPro" id="IPR011990">
    <property type="entry name" value="TPR-like_helical_dom_sf"/>
</dbReference>
<dbReference type="RefSeq" id="WP_132172634.1">
    <property type="nucleotide sequence ID" value="NZ_SMKX01000100.1"/>
</dbReference>
<accession>A0A4R4Z6C0</accession>
<dbReference type="PANTHER" id="PTHR35807">
    <property type="entry name" value="TRANSCRIPTIONAL REGULATOR REDD-RELATED"/>
    <property type="match status" value="1"/>
</dbReference>
<gene>
    <name evidence="5" type="ORF">E1263_27960</name>
</gene>
<dbReference type="InterPro" id="IPR051677">
    <property type="entry name" value="AfsR-DnrI-RedD_regulator"/>
</dbReference>
<name>A0A4R4Z6C0_9ACTN</name>
<dbReference type="InterPro" id="IPR036388">
    <property type="entry name" value="WH-like_DNA-bd_sf"/>
</dbReference>
<reference evidence="5 6" key="1">
    <citation type="submission" date="2019-03" db="EMBL/GenBank/DDBJ databases">
        <title>Draft genome sequences of novel Actinobacteria.</title>
        <authorList>
            <person name="Sahin N."/>
            <person name="Ay H."/>
            <person name="Saygin H."/>
        </authorList>
    </citation>
    <scope>NUCLEOTIDE SEQUENCE [LARGE SCALE GENOMIC DNA]</scope>
    <source>
        <strain evidence="5 6">JCM 13523</strain>
    </source>
</reference>
<evidence type="ECO:0000256" key="2">
    <source>
        <dbReference type="ARBA" id="ARBA00023163"/>
    </source>
</evidence>
<dbReference type="GO" id="GO:0006355">
    <property type="term" value="P:regulation of DNA-templated transcription"/>
    <property type="evidence" value="ECO:0007669"/>
    <property type="project" value="TreeGrafter"/>
</dbReference>
<feature type="transmembrane region" description="Helical" evidence="3">
    <location>
        <begin position="358"/>
        <end position="378"/>
    </location>
</feature>
<dbReference type="Gene3D" id="1.25.40.10">
    <property type="entry name" value="Tetratricopeptide repeat domain"/>
    <property type="match status" value="1"/>
</dbReference>
<keyword evidence="1" id="KW-0805">Transcription regulation</keyword>
<dbReference type="Proteomes" id="UP000295124">
    <property type="component" value="Unassembled WGS sequence"/>
</dbReference>
<dbReference type="OrthoDB" id="3755432at2"/>
<dbReference type="EMBL" id="SMKX01000100">
    <property type="protein sequence ID" value="TDD53446.1"/>
    <property type="molecule type" value="Genomic_DNA"/>
</dbReference>
<dbReference type="AlphaFoldDB" id="A0A4R4Z6C0"/>
<dbReference type="SMART" id="SM01043">
    <property type="entry name" value="BTAD"/>
    <property type="match status" value="1"/>
</dbReference>
<comment type="caution">
    <text evidence="5">The sequence shown here is derived from an EMBL/GenBank/DDBJ whole genome shotgun (WGS) entry which is preliminary data.</text>
</comment>
<feature type="domain" description="Bacterial transcriptional activator" evidence="4">
    <location>
        <begin position="105"/>
        <end position="249"/>
    </location>
</feature>
<feature type="transmembrane region" description="Helical" evidence="3">
    <location>
        <begin position="333"/>
        <end position="352"/>
    </location>
</feature>
<dbReference type="GO" id="GO:0003677">
    <property type="term" value="F:DNA binding"/>
    <property type="evidence" value="ECO:0007669"/>
    <property type="project" value="TreeGrafter"/>
</dbReference>
<dbReference type="SUPFAM" id="SSF48452">
    <property type="entry name" value="TPR-like"/>
    <property type="match status" value="1"/>
</dbReference>
<dbReference type="Gene3D" id="1.10.10.10">
    <property type="entry name" value="Winged helix-like DNA-binding domain superfamily/Winged helix DNA-binding domain"/>
    <property type="match status" value="1"/>
</dbReference>
<keyword evidence="6" id="KW-1185">Reference proteome</keyword>